<dbReference type="InterPro" id="IPR045860">
    <property type="entry name" value="Snake_toxin-like_sf"/>
</dbReference>
<evidence type="ECO:0000313" key="3">
    <source>
        <dbReference type="Proteomes" id="UP000829354"/>
    </source>
</evidence>
<dbReference type="SUPFAM" id="SSF57302">
    <property type="entry name" value="Snake toxin-like"/>
    <property type="match status" value="1"/>
</dbReference>
<feature type="transmembrane region" description="Helical" evidence="1">
    <location>
        <begin position="154"/>
        <end position="174"/>
    </location>
</feature>
<keyword evidence="1" id="KW-1133">Transmembrane helix</keyword>
<evidence type="ECO:0000313" key="2">
    <source>
        <dbReference type="EMBL" id="UMM44433.1"/>
    </source>
</evidence>
<accession>A0AAE9FPR4</accession>
<keyword evidence="1" id="KW-0812">Transmembrane</keyword>
<reference evidence="2 3" key="1">
    <citation type="submission" date="2022-04" db="EMBL/GenBank/DDBJ databases">
        <title>Chromosome-level reference genomes for two strains of Caenorhabditis briggsae: an improved platform for comparative genomics.</title>
        <authorList>
            <person name="Stevens L."/>
            <person name="Andersen E."/>
        </authorList>
    </citation>
    <scope>NUCLEOTIDE SEQUENCE [LARGE SCALE GENOMIC DNA]</scope>
    <source>
        <strain evidence="2">VX34</strain>
        <tissue evidence="2">Whole-organism</tissue>
    </source>
</reference>
<keyword evidence="3" id="KW-1185">Reference proteome</keyword>
<protein>
    <submittedName>
        <fullName evidence="2">Uncharacterized protein</fullName>
    </submittedName>
</protein>
<feature type="transmembrane region" description="Helical" evidence="1">
    <location>
        <begin position="7"/>
        <end position="26"/>
    </location>
</feature>
<dbReference type="Proteomes" id="UP000829354">
    <property type="component" value="Chromosome X"/>
</dbReference>
<evidence type="ECO:0000256" key="1">
    <source>
        <dbReference type="SAM" id="Phobius"/>
    </source>
</evidence>
<sequence length="276" mass="31128">MIQYIRYLVIPLLIITPVIGLSFYAFDHYSETVRTVHHRTFCTAVFHVAEGTGAFNGGDRHPSQVATIVNMTNGEDCVLKYLKNTRSQQSSLNGWSLNAAKPFKREAEPSGEYIKALLGIFIVLPLCNTYSATSSYLSSTQAQKFFSSLKMIRPILIISLFTVPIIALSCYGYNDYQEIVETLHHRTACTAVYEVSDGTGAFGGIQRHPSRIRNIANSTTSDDCIRQTVNDNLGLPSSEMYFCYCYTEMCNYPFTWEEFQRRGFTLKPQYVSGSKE</sequence>
<organism evidence="2 3">
    <name type="scientific">Caenorhabditis briggsae</name>
    <dbReference type="NCBI Taxonomy" id="6238"/>
    <lineage>
        <taxon>Eukaryota</taxon>
        <taxon>Metazoa</taxon>
        <taxon>Ecdysozoa</taxon>
        <taxon>Nematoda</taxon>
        <taxon>Chromadorea</taxon>
        <taxon>Rhabditida</taxon>
        <taxon>Rhabditina</taxon>
        <taxon>Rhabditomorpha</taxon>
        <taxon>Rhabditoidea</taxon>
        <taxon>Rhabditidae</taxon>
        <taxon>Peloderinae</taxon>
        <taxon>Caenorhabditis</taxon>
    </lineage>
</organism>
<name>A0AAE9FPR4_CAEBR</name>
<feature type="transmembrane region" description="Helical" evidence="1">
    <location>
        <begin position="113"/>
        <end position="133"/>
    </location>
</feature>
<dbReference type="EMBL" id="CP092625">
    <property type="protein sequence ID" value="UMM44433.1"/>
    <property type="molecule type" value="Genomic_DNA"/>
</dbReference>
<proteinExistence type="predicted"/>
<dbReference type="AlphaFoldDB" id="A0AAE9FPR4"/>
<gene>
    <name evidence="2" type="ORF">L5515_019585</name>
</gene>
<keyword evidence="1" id="KW-0472">Membrane</keyword>